<evidence type="ECO:0000256" key="1">
    <source>
        <dbReference type="ARBA" id="ARBA00022723"/>
    </source>
</evidence>
<sequence>MTEKKSFLLKASEIAEKKTTFSHPWNRNSLIIGTQISRLVGLERVGVSFAKIPPGKESFIYHAHHREEEWIYIISGSGVAEIDGEEFEVSVGDFMGFPTPSVAHHLRNPYDEDLVYLMGGESLDVEIADFPRHGKRMLRRGTNVEIYDISNAKSMEEAFQDGE</sequence>
<dbReference type="SUPFAM" id="SSF51182">
    <property type="entry name" value="RmlC-like cupins"/>
    <property type="match status" value="1"/>
</dbReference>
<dbReference type="InterPro" id="IPR051610">
    <property type="entry name" value="GPI/OXD"/>
</dbReference>
<feature type="domain" description="Cupin type-2" evidence="2">
    <location>
        <begin position="50"/>
        <end position="118"/>
    </location>
</feature>
<keyword evidence="4" id="KW-1185">Reference proteome</keyword>
<dbReference type="InterPro" id="IPR013096">
    <property type="entry name" value="Cupin_2"/>
</dbReference>
<evidence type="ECO:0000313" key="3">
    <source>
        <dbReference type="EMBL" id="MBD2775689.1"/>
    </source>
</evidence>
<comment type="caution">
    <text evidence="3">The sequence shown here is derived from an EMBL/GenBank/DDBJ whole genome shotgun (WGS) entry which is preliminary data.</text>
</comment>
<dbReference type="InterPro" id="IPR014710">
    <property type="entry name" value="RmlC-like_jellyroll"/>
</dbReference>
<dbReference type="GO" id="GO:0046872">
    <property type="term" value="F:metal ion binding"/>
    <property type="evidence" value="ECO:0007669"/>
    <property type="project" value="UniProtKB-KW"/>
</dbReference>
<gene>
    <name evidence="3" type="ORF">ICL16_27440</name>
</gene>
<reference evidence="3" key="1">
    <citation type="submission" date="2020-09" db="EMBL/GenBank/DDBJ databases">
        <title>Iningainema tapete sp. nov. (Scytonemataceae, Cyanobacteria) from greenhouses in central Florida (USA) produces two types of nodularin with biosynthetic potential for microcystin-LR and anabaenopeptins.</title>
        <authorList>
            <person name="Berthold D.E."/>
            <person name="Lefler F.W."/>
            <person name="Huang I.-S."/>
            <person name="Abdulla H."/>
            <person name="Zimba P.V."/>
            <person name="Laughinghouse H.D. IV."/>
        </authorList>
    </citation>
    <scope>NUCLEOTIDE SEQUENCE</scope>
    <source>
        <strain evidence="3">BLCCT55</strain>
    </source>
</reference>
<organism evidence="3 4">
    <name type="scientific">Iningainema tapete BLCC-T55</name>
    <dbReference type="NCBI Taxonomy" id="2748662"/>
    <lineage>
        <taxon>Bacteria</taxon>
        <taxon>Bacillati</taxon>
        <taxon>Cyanobacteriota</taxon>
        <taxon>Cyanophyceae</taxon>
        <taxon>Nostocales</taxon>
        <taxon>Scytonemataceae</taxon>
        <taxon>Iningainema tapete</taxon>
    </lineage>
</organism>
<accession>A0A8J6XGX1</accession>
<dbReference type="EMBL" id="JACXAE010000084">
    <property type="protein sequence ID" value="MBD2775689.1"/>
    <property type="molecule type" value="Genomic_DNA"/>
</dbReference>
<dbReference type="Pfam" id="PF07883">
    <property type="entry name" value="Cupin_2"/>
    <property type="match status" value="1"/>
</dbReference>
<dbReference type="AlphaFoldDB" id="A0A8J6XGX1"/>
<dbReference type="Gene3D" id="2.60.120.10">
    <property type="entry name" value="Jelly Rolls"/>
    <property type="match status" value="1"/>
</dbReference>
<dbReference type="InterPro" id="IPR011051">
    <property type="entry name" value="RmlC_Cupin_sf"/>
</dbReference>
<proteinExistence type="predicted"/>
<keyword evidence="1" id="KW-0479">Metal-binding</keyword>
<evidence type="ECO:0000313" key="4">
    <source>
        <dbReference type="Proteomes" id="UP000629098"/>
    </source>
</evidence>
<dbReference type="PANTHER" id="PTHR35848">
    <property type="entry name" value="OXALATE-BINDING PROTEIN"/>
    <property type="match status" value="1"/>
</dbReference>
<evidence type="ECO:0000259" key="2">
    <source>
        <dbReference type="Pfam" id="PF07883"/>
    </source>
</evidence>
<name>A0A8J6XGX1_9CYAN</name>
<dbReference type="CDD" id="cd02224">
    <property type="entry name" value="cupin_SPO2919-like"/>
    <property type="match status" value="1"/>
</dbReference>
<dbReference type="RefSeq" id="WP_190834444.1">
    <property type="nucleotide sequence ID" value="NZ_JACXAE010000084.1"/>
</dbReference>
<dbReference type="Proteomes" id="UP000629098">
    <property type="component" value="Unassembled WGS sequence"/>
</dbReference>
<protein>
    <submittedName>
        <fullName evidence="3">Cupin domain-containing protein</fullName>
    </submittedName>
</protein>